<feature type="region of interest" description="Disordered" evidence="1">
    <location>
        <begin position="1023"/>
        <end position="1065"/>
    </location>
</feature>
<dbReference type="EMBL" id="JAKWBI020000019">
    <property type="protein sequence ID" value="KAJ2906099.1"/>
    <property type="molecule type" value="Genomic_DNA"/>
</dbReference>
<accession>A0AAD5S4X1</accession>
<feature type="compositionally biased region" description="Low complexity" evidence="1">
    <location>
        <begin position="1023"/>
        <end position="1033"/>
    </location>
</feature>
<keyword evidence="3" id="KW-1185">Reference proteome</keyword>
<feature type="region of interest" description="Disordered" evidence="1">
    <location>
        <begin position="302"/>
        <end position="334"/>
    </location>
</feature>
<dbReference type="PANTHER" id="PTHR37988:SF1">
    <property type="entry name" value="UPF0592 MEMBRANE PROTEIN C7D4.03C"/>
    <property type="match status" value="1"/>
</dbReference>
<evidence type="ECO:0008006" key="4">
    <source>
        <dbReference type="Google" id="ProtNLM"/>
    </source>
</evidence>
<feature type="region of interest" description="Disordered" evidence="1">
    <location>
        <begin position="168"/>
        <end position="262"/>
    </location>
</feature>
<evidence type="ECO:0000256" key="1">
    <source>
        <dbReference type="SAM" id="MobiDB-lite"/>
    </source>
</evidence>
<feature type="region of interest" description="Disordered" evidence="1">
    <location>
        <begin position="1143"/>
        <end position="1176"/>
    </location>
</feature>
<feature type="compositionally biased region" description="Polar residues" evidence="1">
    <location>
        <begin position="1"/>
        <end position="19"/>
    </location>
</feature>
<name>A0AAD5S4X1_9PEZI</name>
<feature type="compositionally biased region" description="Polar residues" evidence="1">
    <location>
        <begin position="1158"/>
        <end position="1167"/>
    </location>
</feature>
<protein>
    <recommendedName>
        <fullName evidence="4">DUF1765-domain-containing protein</fullName>
    </recommendedName>
</protein>
<evidence type="ECO:0000313" key="3">
    <source>
        <dbReference type="Proteomes" id="UP001201980"/>
    </source>
</evidence>
<sequence length="1259" mass="138987">MVSSAVENSFTLHRSQSTPDFFAPIDGSNPYGSNPYGSRAGLAGKSLPSLPTVESAPLEIDFDDTGFDASSLCFKTDFLKPCDQTRNTPPREKGAAHLLIETPPPEHKPKREKDPGKKNDRLSRRSTVTERPRTWMGFKSSPDVRETLRDDVRPISREEYYQAKAAAAAVTQQQGSTDRDRAWSVSGSFPSFSLRSRGSASRSPSPAHKRQTSKDEDRPDSNSKLSKNKMSKSTVAEVAATSSSPAIPSVSVSGVSAPSKGAKSSAKKLSKASAFFLKRPQTLVRGSSVEIDDSDSCASSSASLAQTTVDSRSQPCSEGSDTSATDYTSASDVATPPDPLLRAFKLIDTEFSKFQDSKTTNMRMVVVRNSLLPFLKQYVAHASNRHLKAAHLEFRASVLDKWWSALLDILDGRSTGHISGVDRPQLLETISMVMMRPEWRQGATFFLPLAERSPRERVKTRARSWTSGSDGSSFDSLASSGSEFLAESAFHNVRIMFVGNLIKQMVIVIDKVSLRNTPASLVNFAGKACAYAFMFAPGVAEALVRIWGLSADLIRRVADEFKLPRRSHGESDDIVALFPLSLHSLGWTSVKSMSDTLKHDARLPLQIAKVNWHGPWKKKWMGHETDLFYIFCKYFYLLASEFMPDGLPLVEKARAPAFVPVHAQLLSLLDSTVHRQAAFDASMGPPFGDSARGVDASVLGMSPFGTNNLLKGMGENRMVLLLRDFLGDHSATGSEPRQTFAEAFMALVKASTKRTSQYDHNACFTLCDFIEEVLTAYSTLEMHEYDTGRLVDWPFWIEVWRRVLENHNVMSEIRMLSFLFSIWNLVSTRPDVKEMVCRDWLLTEPVFSKFFTHWSPMVRAYFMRLLCWRVCRDLGRAGEVDTRIFVLVSSRLKTVWSHYLWLKQKAEMEGKYPPSSAPCYPTPGKKFMIIRTEMPLTPMNGAIAPTGFDSFSSPLTTPSGLVGPPGGPIPVDTALEAAIASELPNGKKRWSLLSRVLTLSNNAPNARSAMDEDLDQVRREISASKTSTRTSSPPSGPPPPPKPSYATPVPELNSNSTDSLAASSPIVPDDNNYIFRFVLSWCAPNTLPPRERFLATPRLPGPAQARVNSRQGNDYVLPPAGKPIATRRYSGVAVTGLVAEARNADPTAEIQDDGPQSPRASMSTYSGRPSFADSRASSVDSFQGYFFDRPYMNPDDIPRKPPTLERMAQSKYSGKALAEWTTVVMECNGFIDRRRDEGVFGLSEVEVPSLGVEGFRRVA</sequence>
<feature type="compositionally biased region" description="Basic and acidic residues" evidence="1">
    <location>
        <begin position="104"/>
        <end position="133"/>
    </location>
</feature>
<reference evidence="2" key="1">
    <citation type="submission" date="2022-07" db="EMBL/GenBank/DDBJ databases">
        <title>Draft genome sequence of Zalerion maritima ATCC 34329, a (micro)plastics degrading marine fungus.</title>
        <authorList>
            <person name="Paco A."/>
            <person name="Goncalves M.F.M."/>
            <person name="Rocha-Santos T.A.P."/>
            <person name="Alves A."/>
        </authorList>
    </citation>
    <scope>NUCLEOTIDE SEQUENCE</scope>
    <source>
        <strain evidence="2">ATCC 34329</strain>
    </source>
</reference>
<feature type="compositionally biased region" description="Low complexity" evidence="1">
    <location>
        <begin position="190"/>
        <end position="206"/>
    </location>
</feature>
<gene>
    <name evidence="2" type="ORF">MKZ38_003136</name>
</gene>
<dbReference type="Pfam" id="PF08578">
    <property type="entry name" value="DUF1765"/>
    <property type="match status" value="1"/>
</dbReference>
<organism evidence="2 3">
    <name type="scientific">Zalerion maritima</name>
    <dbReference type="NCBI Taxonomy" id="339359"/>
    <lineage>
        <taxon>Eukaryota</taxon>
        <taxon>Fungi</taxon>
        <taxon>Dikarya</taxon>
        <taxon>Ascomycota</taxon>
        <taxon>Pezizomycotina</taxon>
        <taxon>Sordariomycetes</taxon>
        <taxon>Lulworthiomycetidae</taxon>
        <taxon>Lulworthiales</taxon>
        <taxon>Lulworthiaceae</taxon>
        <taxon>Zalerion</taxon>
    </lineage>
</organism>
<feature type="compositionally biased region" description="Pro residues" evidence="1">
    <location>
        <begin position="1034"/>
        <end position="1043"/>
    </location>
</feature>
<feature type="compositionally biased region" description="Polar residues" evidence="1">
    <location>
        <begin position="1052"/>
        <end position="1062"/>
    </location>
</feature>
<proteinExistence type="predicted"/>
<evidence type="ECO:0000313" key="2">
    <source>
        <dbReference type="EMBL" id="KAJ2906099.1"/>
    </source>
</evidence>
<feature type="region of interest" description="Disordered" evidence="1">
    <location>
        <begin position="1"/>
        <end position="48"/>
    </location>
</feature>
<dbReference type="PANTHER" id="PTHR37988">
    <property type="entry name" value="UPF0592 MEMBRANE PROTEIN C7D4.03C"/>
    <property type="match status" value="1"/>
</dbReference>
<feature type="region of interest" description="Disordered" evidence="1">
    <location>
        <begin position="80"/>
        <end position="151"/>
    </location>
</feature>
<feature type="compositionally biased region" description="Basic and acidic residues" evidence="1">
    <location>
        <begin position="142"/>
        <end position="151"/>
    </location>
</feature>
<feature type="compositionally biased region" description="Polar residues" evidence="1">
    <location>
        <begin position="306"/>
        <end position="319"/>
    </location>
</feature>
<feature type="compositionally biased region" description="Basic and acidic residues" evidence="1">
    <location>
        <begin position="212"/>
        <end position="221"/>
    </location>
</feature>
<dbReference type="Proteomes" id="UP001201980">
    <property type="component" value="Unassembled WGS sequence"/>
</dbReference>
<comment type="caution">
    <text evidence="2">The sequence shown here is derived from an EMBL/GenBank/DDBJ whole genome shotgun (WGS) entry which is preliminary data.</text>
</comment>
<feature type="compositionally biased region" description="Low complexity" evidence="1">
    <location>
        <begin position="231"/>
        <end position="262"/>
    </location>
</feature>
<dbReference type="AlphaFoldDB" id="A0AAD5S4X1"/>
<dbReference type="InterPro" id="IPR013887">
    <property type="entry name" value="UPF0592"/>
</dbReference>
<feature type="compositionally biased region" description="Low complexity" evidence="1">
    <location>
        <begin position="320"/>
        <end position="334"/>
    </location>
</feature>